<evidence type="ECO:0000256" key="2">
    <source>
        <dbReference type="ARBA" id="ARBA00023315"/>
    </source>
</evidence>
<organism evidence="4 5">
    <name type="scientific">Bacillus badius</name>
    <dbReference type="NCBI Taxonomy" id="1455"/>
    <lineage>
        <taxon>Bacteria</taxon>
        <taxon>Bacillati</taxon>
        <taxon>Bacillota</taxon>
        <taxon>Bacilli</taxon>
        <taxon>Bacillales</taxon>
        <taxon>Bacillaceae</taxon>
        <taxon>Pseudobacillus</taxon>
    </lineage>
</organism>
<protein>
    <submittedName>
        <fullName evidence="4">Acetyltransferase</fullName>
    </submittedName>
</protein>
<gene>
    <name evidence="4" type="ORF">SD77_0021</name>
</gene>
<evidence type="ECO:0000259" key="3">
    <source>
        <dbReference type="PROSITE" id="PS51186"/>
    </source>
</evidence>
<sequence length="150" mass="17267">MAIRKATFAETQRILQHSLHVWKEASVGYVQPSLEKAFQLAASFLQGGGYYLLYVEGPVIQGWIAIGEMRDFYIDEAAGFIQELYVLPPYRSRGVAEKLCKEAFRRLKAKGYRKVQLNVFAGNRAKQLYKKLGFYEVCTTMERNLENEKD</sequence>
<comment type="caution">
    <text evidence="4">The sequence shown here is derived from an EMBL/GenBank/DDBJ whole genome shotgun (WGS) entry which is preliminary data.</text>
</comment>
<proteinExistence type="predicted"/>
<dbReference type="Pfam" id="PF00583">
    <property type="entry name" value="Acetyltransf_1"/>
    <property type="match status" value="1"/>
</dbReference>
<dbReference type="InterPro" id="IPR016181">
    <property type="entry name" value="Acyl_CoA_acyltransferase"/>
</dbReference>
<evidence type="ECO:0000313" key="5">
    <source>
        <dbReference type="Proteomes" id="UP000031982"/>
    </source>
</evidence>
<keyword evidence="2" id="KW-0012">Acyltransferase</keyword>
<dbReference type="Proteomes" id="UP000031982">
    <property type="component" value="Unassembled WGS sequence"/>
</dbReference>
<evidence type="ECO:0000256" key="1">
    <source>
        <dbReference type="ARBA" id="ARBA00022679"/>
    </source>
</evidence>
<dbReference type="InterPro" id="IPR000182">
    <property type="entry name" value="GNAT_dom"/>
</dbReference>
<dbReference type="Gene3D" id="3.40.630.30">
    <property type="match status" value="1"/>
</dbReference>
<keyword evidence="1" id="KW-0808">Transferase</keyword>
<dbReference type="PANTHER" id="PTHR43420:SF47">
    <property type="entry name" value="N-ACETYLTRANSFERASE DOMAIN-CONTAINING PROTEIN"/>
    <property type="match status" value="1"/>
</dbReference>
<name>A0ABR5AZN1_BACBA</name>
<evidence type="ECO:0000313" key="4">
    <source>
        <dbReference type="EMBL" id="KIL80173.1"/>
    </source>
</evidence>
<dbReference type="EMBL" id="JXLP01000001">
    <property type="protein sequence ID" value="KIL80173.1"/>
    <property type="molecule type" value="Genomic_DNA"/>
</dbReference>
<reference evidence="4 5" key="1">
    <citation type="submission" date="2015-01" db="EMBL/GenBank/DDBJ databases">
        <title>Genome Assembly of Bacillus badius MTCC 1458.</title>
        <authorList>
            <person name="Verma A."/>
            <person name="Khatri I."/>
            <person name="Mual P."/>
            <person name="Subramanian S."/>
            <person name="Krishnamurthi S."/>
        </authorList>
    </citation>
    <scope>NUCLEOTIDE SEQUENCE [LARGE SCALE GENOMIC DNA]</scope>
    <source>
        <strain evidence="4 5">MTCC 1458</strain>
    </source>
</reference>
<dbReference type="InterPro" id="IPR050680">
    <property type="entry name" value="YpeA/RimI_acetyltransf"/>
</dbReference>
<dbReference type="CDD" id="cd04301">
    <property type="entry name" value="NAT_SF"/>
    <property type="match status" value="1"/>
</dbReference>
<dbReference type="RefSeq" id="WP_041113009.1">
    <property type="nucleotide sequence ID" value="NZ_JARTHD010000086.1"/>
</dbReference>
<dbReference type="PROSITE" id="PS51186">
    <property type="entry name" value="GNAT"/>
    <property type="match status" value="1"/>
</dbReference>
<keyword evidence="5" id="KW-1185">Reference proteome</keyword>
<feature type="domain" description="N-acetyltransferase" evidence="3">
    <location>
        <begin position="1"/>
        <end position="150"/>
    </location>
</feature>
<dbReference type="PANTHER" id="PTHR43420">
    <property type="entry name" value="ACETYLTRANSFERASE"/>
    <property type="match status" value="1"/>
</dbReference>
<dbReference type="SUPFAM" id="SSF55729">
    <property type="entry name" value="Acyl-CoA N-acyltransferases (Nat)"/>
    <property type="match status" value="1"/>
</dbReference>
<accession>A0ABR5AZN1</accession>